<keyword evidence="7" id="KW-1185">Reference proteome</keyword>
<evidence type="ECO:0000259" key="5">
    <source>
        <dbReference type="Pfam" id="PF01182"/>
    </source>
</evidence>
<evidence type="ECO:0000256" key="4">
    <source>
        <dbReference type="ARBA" id="ARBA00022801"/>
    </source>
</evidence>
<gene>
    <name evidence="6" type="ORF">METBISCDRAFT_9385</name>
</gene>
<organism evidence="6 7">
    <name type="scientific">Metschnikowia bicuspidata</name>
    <dbReference type="NCBI Taxonomy" id="27322"/>
    <lineage>
        <taxon>Eukaryota</taxon>
        <taxon>Fungi</taxon>
        <taxon>Dikarya</taxon>
        <taxon>Ascomycota</taxon>
        <taxon>Saccharomycotina</taxon>
        <taxon>Pichiomycetes</taxon>
        <taxon>Metschnikowiaceae</taxon>
        <taxon>Metschnikowia</taxon>
    </lineage>
</organism>
<feature type="non-terminal residue" evidence="6">
    <location>
        <position position="1"/>
    </location>
</feature>
<feature type="non-terminal residue" evidence="6">
    <location>
        <position position="139"/>
    </location>
</feature>
<dbReference type="InterPro" id="IPR039104">
    <property type="entry name" value="6PGL"/>
</dbReference>
<feature type="domain" description="Glucosamine/galactosamine-6-phosphate isomerase" evidence="5">
    <location>
        <begin position="9"/>
        <end position="126"/>
    </location>
</feature>
<keyword evidence="4" id="KW-0378">Hydrolase</keyword>
<dbReference type="EC" id="3.1.1.31" evidence="3"/>
<dbReference type="GO" id="GO:0005975">
    <property type="term" value="P:carbohydrate metabolic process"/>
    <property type="evidence" value="ECO:0007669"/>
    <property type="project" value="InterPro"/>
</dbReference>
<protein>
    <recommendedName>
        <fullName evidence="3">6-phosphogluconolactonase</fullName>
        <ecNumber evidence="3">3.1.1.31</ecNumber>
    </recommendedName>
</protein>
<dbReference type="PANTHER" id="PTHR11054">
    <property type="entry name" value="6-PHOSPHOGLUCONOLACTONASE"/>
    <property type="match status" value="1"/>
</dbReference>
<dbReference type="Gene3D" id="3.40.50.1360">
    <property type="match status" value="1"/>
</dbReference>
<dbReference type="EMBL" id="ML004599">
    <property type="protein sequence ID" value="RKP28771.1"/>
    <property type="molecule type" value="Genomic_DNA"/>
</dbReference>
<dbReference type="Proteomes" id="UP000268321">
    <property type="component" value="Unassembled WGS sequence"/>
</dbReference>
<evidence type="ECO:0000256" key="1">
    <source>
        <dbReference type="ARBA" id="ARBA00000832"/>
    </source>
</evidence>
<dbReference type="PANTHER" id="PTHR11054:SF24">
    <property type="entry name" value="6-PHOSPHOGLUCONOLACTONASE 3-RELATED"/>
    <property type="match status" value="1"/>
</dbReference>
<dbReference type="AlphaFoldDB" id="A0A4P9Z9T7"/>
<reference evidence="7" key="1">
    <citation type="journal article" date="2018" name="Nat. Microbiol.">
        <title>Leveraging single-cell genomics to expand the fungal tree of life.</title>
        <authorList>
            <person name="Ahrendt S.R."/>
            <person name="Quandt C.A."/>
            <person name="Ciobanu D."/>
            <person name="Clum A."/>
            <person name="Salamov A."/>
            <person name="Andreopoulos B."/>
            <person name="Cheng J.F."/>
            <person name="Woyke T."/>
            <person name="Pelin A."/>
            <person name="Henrissat B."/>
            <person name="Reynolds N.K."/>
            <person name="Benny G.L."/>
            <person name="Smith M.E."/>
            <person name="James T.Y."/>
            <person name="Grigoriev I.V."/>
        </authorList>
    </citation>
    <scope>NUCLEOTIDE SEQUENCE [LARGE SCALE GENOMIC DNA]</scope>
    <source>
        <strain evidence="7">Baker2002</strain>
    </source>
</reference>
<dbReference type="GO" id="GO:0016740">
    <property type="term" value="F:transferase activity"/>
    <property type="evidence" value="ECO:0007669"/>
    <property type="project" value="UniProtKB-KW"/>
</dbReference>
<dbReference type="SUPFAM" id="SSF100950">
    <property type="entry name" value="NagB/RpiA/CoA transferase-like"/>
    <property type="match status" value="1"/>
</dbReference>
<comment type="catalytic activity">
    <reaction evidence="1">
        <text>6-phospho-D-glucono-1,5-lactone + H2O = 6-phospho-D-gluconate + H(+)</text>
        <dbReference type="Rhea" id="RHEA:12556"/>
        <dbReference type="ChEBI" id="CHEBI:15377"/>
        <dbReference type="ChEBI" id="CHEBI:15378"/>
        <dbReference type="ChEBI" id="CHEBI:57955"/>
        <dbReference type="ChEBI" id="CHEBI:58759"/>
        <dbReference type="EC" id="3.1.1.31"/>
    </reaction>
</comment>
<evidence type="ECO:0000256" key="2">
    <source>
        <dbReference type="ARBA" id="ARBA00004961"/>
    </source>
</evidence>
<evidence type="ECO:0000256" key="3">
    <source>
        <dbReference type="ARBA" id="ARBA00013198"/>
    </source>
</evidence>
<dbReference type="Pfam" id="PF01182">
    <property type="entry name" value="Glucosamine_iso"/>
    <property type="match status" value="1"/>
</dbReference>
<evidence type="ECO:0000313" key="6">
    <source>
        <dbReference type="EMBL" id="RKP28771.1"/>
    </source>
</evidence>
<dbReference type="InterPro" id="IPR006148">
    <property type="entry name" value="Glc/Gal-6P_isomerase"/>
</dbReference>
<accession>A0A4P9Z9T7</accession>
<dbReference type="InterPro" id="IPR037171">
    <property type="entry name" value="NagB/RpiA_transferase-like"/>
</dbReference>
<keyword evidence="6" id="KW-0808">Transferase</keyword>
<dbReference type="GO" id="GO:0017057">
    <property type="term" value="F:6-phosphogluconolactonase activity"/>
    <property type="evidence" value="ECO:0007669"/>
    <property type="project" value="UniProtKB-EC"/>
</dbReference>
<sequence>IMAVYSSPDSVGVAQSVAKYIVDAQKKALQSKDAFIVAVSGGSMGKVLKAGLIDNTEFSPQVQWEKWHIYFSDERLVPLEHEDSNCGLFISLVVDHLKGPKPTVHPIDTNLLTGKNGQVEGSDELKDEEISQAYARILP</sequence>
<proteinExistence type="predicted"/>
<comment type="pathway">
    <text evidence="2">Carbohydrate degradation; pentose phosphate pathway; D-ribulose 5-phosphate from D-glucose 6-phosphate (oxidative stage): step 2/3.</text>
</comment>
<evidence type="ECO:0000313" key="7">
    <source>
        <dbReference type="Proteomes" id="UP000268321"/>
    </source>
</evidence>
<dbReference type="OrthoDB" id="432544at2759"/>
<name>A0A4P9Z9T7_9ASCO</name>